<gene>
    <name evidence="1" type="ORF">H6G43_03740</name>
</gene>
<dbReference type="GeneID" id="78218112"/>
<keyword evidence="2" id="KW-1185">Reference proteome</keyword>
<dbReference type="RefSeq" id="WP_190385197.1">
    <property type="nucleotide sequence ID" value="NZ_JACJTM010000005.1"/>
</dbReference>
<name>A0ABR8IPH8_APHFL</name>
<evidence type="ECO:0000313" key="2">
    <source>
        <dbReference type="Proteomes" id="UP000660270"/>
    </source>
</evidence>
<proteinExistence type="predicted"/>
<evidence type="ECO:0000313" key="1">
    <source>
        <dbReference type="EMBL" id="MBD2684371.1"/>
    </source>
</evidence>
<protein>
    <submittedName>
        <fullName evidence="1">Uncharacterized protein</fullName>
    </submittedName>
</protein>
<accession>A0ABR8IPH8</accession>
<organism evidence="1 2">
    <name type="scientific">Aphanizomenon flos-aquae FACHB-1249</name>
    <dbReference type="NCBI Taxonomy" id="2692889"/>
    <lineage>
        <taxon>Bacteria</taxon>
        <taxon>Bacillati</taxon>
        <taxon>Cyanobacteriota</taxon>
        <taxon>Cyanophyceae</taxon>
        <taxon>Nostocales</taxon>
        <taxon>Aphanizomenonaceae</taxon>
        <taxon>Aphanizomenon</taxon>
    </lineage>
</organism>
<dbReference type="Proteomes" id="UP000660270">
    <property type="component" value="Unassembled WGS sequence"/>
</dbReference>
<dbReference type="EMBL" id="JACJTM010000005">
    <property type="protein sequence ID" value="MBD2684371.1"/>
    <property type="molecule type" value="Genomic_DNA"/>
</dbReference>
<comment type="caution">
    <text evidence="1">The sequence shown here is derived from an EMBL/GenBank/DDBJ whole genome shotgun (WGS) entry which is preliminary data.</text>
</comment>
<sequence>MMLSASLFSKEQGRIEPLMDEEREGRAGIHGNYQTSIKNVTRILFDIYPSEYVI</sequence>
<reference evidence="1 2" key="1">
    <citation type="journal article" date="2020" name="ISME J.">
        <title>Comparative genomics reveals insights into cyanobacterial evolution and habitat adaptation.</title>
        <authorList>
            <person name="Chen M.Y."/>
            <person name="Teng W.K."/>
            <person name="Zhao L."/>
            <person name="Hu C.X."/>
            <person name="Zhou Y.K."/>
            <person name="Han B.P."/>
            <person name="Song L.R."/>
            <person name="Shu W.S."/>
        </authorList>
    </citation>
    <scope>NUCLEOTIDE SEQUENCE [LARGE SCALE GENOMIC DNA]</scope>
    <source>
        <strain evidence="1 2">FACHB-1249</strain>
    </source>
</reference>